<comment type="caution">
    <text evidence="7">The sequence shown here is derived from an EMBL/GenBank/DDBJ whole genome shotgun (WGS) entry which is preliminary data.</text>
</comment>
<dbReference type="PIRSF" id="PIRSF000538">
    <property type="entry name" value="GlpK"/>
    <property type="match status" value="1"/>
</dbReference>
<evidence type="ECO:0000256" key="4">
    <source>
        <dbReference type="RuleBase" id="RU003733"/>
    </source>
</evidence>
<dbReference type="GO" id="GO:0016301">
    <property type="term" value="F:kinase activity"/>
    <property type="evidence" value="ECO:0007669"/>
    <property type="project" value="UniProtKB-KW"/>
</dbReference>
<dbReference type="EMBL" id="SLUI01000007">
    <property type="protein sequence ID" value="TCL36770.1"/>
    <property type="molecule type" value="Genomic_DNA"/>
</dbReference>
<dbReference type="Pfam" id="PF00370">
    <property type="entry name" value="FGGY_N"/>
    <property type="match status" value="1"/>
</dbReference>
<name>A0A4V2Q8J1_9FIRM</name>
<dbReference type="Proteomes" id="UP000295063">
    <property type="component" value="Unassembled WGS sequence"/>
</dbReference>
<evidence type="ECO:0000256" key="3">
    <source>
        <dbReference type="ARBA" id="ARBA00022777"/>
    </source>
</evidence>
<evidence type="ECO:0000313" key="8">
    <source>
        <dbReference type="Proteomes" id="UP000295063"/>
    </source>
</evidence>
<dbReference type="PANTHER" id="PTHR43095:SF2">
    <property type="entry name" value="GLUCONOKINASE"/>
    <property type="match status" value="1"/>
</dbReference>
<dbReference type="RefSeq" id="WP_132080195.1">
    <property type="nucleotide sequence ID" value="NZ_SLUI01000007.1"/>
</dbReference>
<dbReference type="GO" id="GO:0005975">
    <property type="term" value="P:carbohydrate metabolic process"/>
    <property type="evidence" value="ECO:0007669"/>
    <property type="project" value="InterPro"/>
</dbReference>
<comment type="similarity">
    <text evidence="1 4">Belongs to the FGGY kinase family.</text>
</comment>
<evidence type="ECO:0000313" key="7">
    <source>
        <dbReference type="EMBL" id="TCL36770.1"/>
    </source>
</evidence>
<keyword evidence="2 4" id="KW-0808">Transferase</keyword>
<evidence type="ECO:0000256" key="2">
    <source>
        <dbReference type="ARBA" id="ARBA00022679"/>
    </source>
</evidence>
<dbReference type="Gene3D" id="3.30.420.40">
    <property type="match status" value="2"/>
</dbReference>
<gene>
    <name evidence="7" type="ORF">EV210_10732</name>
</gene>
<dbReference type="GO" id="GO:0016773">
    <property type="term" value="F:phosphotransferase activity, alcohol group as acceptor"/>
    <property type="evidence" value="ECO:0007669"/>
    <property type="project" value="InterPro"/>
</dbReference>
<evidence type="ECO:0000256" key="1">
    <source>
        <dbReference type="ARBA" id="ARBA00009156"/>
    </source>
</evidence>
<proteinExistence type="inferred from homology"/>
<reference evidence="7 8" key="1">
    <citation type="submission" date="2019-03" db="EMBL/GenBank/DDBJ databases">
        <title>Genomic Encyclopedia of Type Strains, Phase IV (KMG-IV): sequencing the most valuable type-strain genomes for metagenomic binning, comparative biology and taxonomic classification.</title>
        <authorList>
            <person name="Goeker M."/>
        </authorList>
    </citation>
    <scope>NUCLEOTIDE SEQUENCE [LARGE SCALE GENOMIC DNA]</scope>
    <source>
        <strain evidence="7 8">DSM 15969</strain>
    </source>
</reference>
<dbReference type="PROSITE" id="PS00445">
    <property type="entry name" value="FGGY_KINASES_2"/>
    <property type="match status" value="1"/>
</dbReference>
<keyword evidence="3 4" id="KW-0418">Kinase</keyword>
<dbReference type="PANTHER" id="PTHR43095">
    <property type="entry name" value="SUGAR KINASE"/>
    <property type="match status" value="1"/>
</dbReference>
<evidence type="ECO:0000259" key="6">
    <source>
        <dbReference type="Pfam" id="PF02782"/>
    </source>
</evidence>
<keyword evidence="8" id="KW-1185">Reference proteome</keyword>
<dbReference type="InterPro" id="IPR000577">
    <property type="entry name" value="Carb_kinase_FGGY"/>
</dbReference>
<dbReference type="InterPro" id="IPR043129">
    <property type="entry name" value="ATPase_NBD"/>
</dbReference>
<dbReference type="InterPro" id="IPR018484">
    <property type="entry name" value="FGGY_N"/>
</dbReference>
<dbReference type="CDD" id="cd07770">
    <property type="entry name" value="ASKHA_NBD_FGGY_GntK"/>
    <property type="match status" value="1"/>
</dbReference>
<organism evidence="7 8">
    <name type="scientific">Anaerospora hongkongensis</name>
    <dbReference type="NCBI Taxonomy" id="244830"/>
    <lineage>
        <taxon>Bacteria</taxon>
        <taxon>Bacillati</taxon>
        <taxon>Bacillota</taxon>
        <taxon>Negativicutes</taxon>
        <taxon>Selenomonadales</taxon>
        <taxon>Sporomusaceae</taxon>
        <taxon>Anaerospora</taxon>
    </lineage>
</organism>
<sequence length="511" mass="56555">MKKAIVGVDIGTTGCRAVVYLTDGTALASCSTEYPMYTPQMAWAEQDAEEIYQAFRQVVSGAVIKAKLLPQDIAGIAFSSVFHSMVAVDERGQAISRLLIWADNRSQQYCEQLKQQQDAQQIYASTGCPVHPMYWLSKIIWFRKEQPQVFQQTAKFISIKEYILYRLCNKFLVDRSLASGTGLYNIHKCQWDTDLLAIVGITDEKLSTVVPTTHVETGILPAVAAELGLDSQTPVVIGAGDGVLANVGAGAVKTGQLTATIGTSGAVRVITDAPRVDPKGRTWCYNLTDQYWVLGGAINNGGVALRWVRDKFALPEQHVAEKLGLNTYEILSRYASQKPVGSDGLVLLPFFAGERAPYWNANARGILFGLNLNHGKRHIIRATLEGIVYRMFSIFTALEEVSGHVEEIRVGGSFTQSPEWVQIMADVFGRTIMVPDEPEGAAFGAAILGMYALGLIPDISSISNVITIKQIYQPAAENHARYRQLFSLYERIYWKLQDEFAEIAEIQRTWK</sequence>
<dbReference type="OrthoDB" id="9805576at2"/>
<protein>
    <submittedName>
        <fullName evidence="7">Gluconokinase</fullName>
    </submittedName>
</protein>
<dbReference type="InterPro" id="IPR018485">
    <property type="entry name" value="FGGY_C"/>
</dbReference>
<dbReference type="Pfam" id="PF02782">
    <property type="entry name" value="FGGY_C"/>
    <property type="match status" value="1"/>
</dbReference>
<feature type="domain" description="Carbohydrate kinase FGGY N-terminal" evidence="5">
    <location>
        <begin position="5"/>
        <end position="248"/>
    </location>
</feature>
<feature type="domain" description="Carbohydrate kinase FGGY C-terminal" evidence="6">
    <location>
        <begin position="258"/>
        <end position="453"/>
    </location>
</feature>
<evidence type="ECO:0000259" key="5">
    <source>
        <dbReference type="Pfam" id="PF00370"/>
    </source>
</evidence>
<dbReference type="SUPFAM" id="SSF53067">
    <property type="entry name" value="Actin-like ATPase domain"/>
    <property type="match status" value="2"/>
</dbReference>
<accession>A0A4V2Q8J1</accession>
<dbReference type="AlphaFoldDB" id="A0A4V2Q8J1"/>
<dbReference type="InterPro" id="IPR050406">
    <property type="entry name" value="FGGY_Carb_Kinase"/>
</dbReference>
<dbReference type="InterPro" id="IPR018483">
    <property type="entry name" value="Carb_kinase_FGGY_CS"/>
</dbReference>